<proteinExistence type="predicted"/>
<dbReference type="Proteomes" id="UP000799118">
    <property type="component" value="Unassembled WGS sequence"/>
</dbReference>
<dbReference type="InterPro" id="IPR005034">
    <property type="entry name" value="Dicer_dimerisation"/>
</dbReference>
<feature type="non-terminal residue" evidence="3">
    <location>
        <position position="86"/>
    </location>
</feature>
<evidence type="ECO:0000313" key="3">
    <source>
        <dbReference type="EMBL" id="KAE9391526.1"/>
    </source>
</evidence>
<keyword evidence="4" id="KW-1185">Reference proteome</keyword>
<evidence type="ECO:0000256" key="1">
    <source>
        <dbReference type="PROSITE-ProRule" id="PRU00657"/>
    </source>
</evidence>
<dbReference type="EMBL" id="ML769621">
    <property type="protein sequence ID" value="KAE9391526.1"/>
    <property type="molecule type" value="Genomic_DNA"/>
</dbReference>
<dbReference type="PROSITE" id="PS51327">
    <property type="entry name" value="DICER_DSRBF"/>
    <property type="match status" value="1"/>
</dbReference>
<accession>A0A6A4H199</accession>
<gene>
    <name evidence="3" type="ORF">BT96DRAFT_784627</name>
</gene>
<keyword evidence="1" id="KW-0694">RNA-binding</keyword>
<dbReference type="OrthoDB" id="3040861at2759"/>
<organism evidence="3 4">
    <name type="scientific">Gymnopus androsaceus JB14</name>
    <dbReference type="NCBI Taxonomy" id="1447944"/>
    <lineage>
        <taxon>Eukaryota</taxon>
        <taxon>Fungi</taxon>
        <taxon>Dikarya</taxon>
        <taxon>Basidiomycota</taxon>
        <taxon>Agaricomycotina</taxon>
        <taxon>Agaricomycetes</taxon>
        <taxon>Agaricomycetidae</taxon>
        <taxon>Agaricales</taxon>
        <taxon>Marasmiineae</taxon>
        <taxon>Omphalotaceae</taxon>
        <taxon>Gymnopus</taxon>
    </lineage>
</organism>
<dbReference type="GO" id="GO:0016891">
    <property type="term" value="F:RNA endonuclease activity producing 5'-phosphomonoesters, hydrolytic mechanism"/>
    <property type="evidence" value="ECO:0007669"/>
    <property type="project" value="InterPro"/>
</dbReference>
<dbReference type="Pfam" id="PF20231">
    <property type="entry name" value="DUF6589"/>
    <property type="match status" value="1"/>
</dbReference>
<name>A0A6A4H199_9AGAR</name>
<sequence length="86" mass="9558">HYGSHDIPGSLAYFFALLDKKWLAGKKPDYHALSTALLQILEGALLAAWKKECGHPSLDIFAALNPQPTKLKEIAVQIIHKYCTPM</sequence>
<dbReference type="GO" id="GO:0003723">
    <property type="term" value="F:RNA binding"/>
    <property type="evidence" value="ECO:0007669"/>
    <property type="project" value="UniProtKB-UniRule"/>
</dbReference>
<feature type="domain" description="Dicer dsRNA-binding fold" evidence="2">
    <location>
        <begin position="75"/>
        <end position="86"/>
    </location>
</feature>
<dbReference type="InterPro" id="IPR046496">
    <property type="entry name" value="DUF6589"/>
</dbReference>
<feature type="non-terminal residue" evidence="3">
    <location>
        <position position="1"/>
    </location>
</feature>
<reference evidence="3" key="1">
    <citation type="journal article" date="2019" name="Environ. Microbiol.">
        <title>Fungal ecological strategies reflected in gene transcription - a case study of two litter decomposers.</title>
        <authorList>
            <person name="Barbi F."/>
            <person name="Kohler A."/>
            <person name="Barry K."/>
            <person name="Baskaran P."/>
            <person name="Daum C."/>
            <person name="Fauchery L."/>
            <person name="Ihrmark K."/>
            <person name="Kuo A."/>
            <person name="LaButti K."/>
            <person name="Lipzen A."/>
            <person name="Morin E."/>
            <person name="Grigoriev I.V."/>
            <person name="Henrissat B."/>
            <person name="Lindahl B."/>
            <person name="Martin F."/>
        </authorList>
    </citation>
    <scope>NUCLEOTIDE SEQUENCE</scope>
    <source>
        <strain evidence="3">JB14</strain>
    </source>
</reference>
<evidence type="ECO:0000259" key="2">
    <source>
        <dbReference type="PROSITE" id="PS51327"/>
    </source>
</evidence>
<dbReference type="AlphaFoldDB" id="A0A6A4H199"/>
<protein>
    <recommendedName>
        <fullName evidence="2">Dicer dsRNA-binding fold domain-containing protein</fullName>
    </recommendedName>
</protein>
<evidence type="ECO:0000313" key="4">
    <source>
        <dbReference type="Proteomes" id="UP000799118"/>
    </source>
</evidence>